<evidence type="ECO:0000256" key="9">
    <source>
        <dbReference type="ARBA" id="ARBA00049626"/>
    </source>
</evidence>
<dbReference type="InterPro" id="IPR001881">
    <property type="entry name" value="EGF-like_Ca-bd_dom"/>
</dbReference>
<keyword evidence="12" id="KW-0472">Membrane</keyword>
<protein>
    <recommendedName>
        <fullName evidence="3">protein disulfide-isomerase</fullName>
        <ecNumber evidence="3">5.3.4.1</ecNumber>
    </recommendedName>
    <alternativeName>
        <fullName evidence="10">Cysteine-rich with EGF-like domain protein 1</fullName>
    </alternativeName>
</protein>
<dbReference type="PROSITE" id="PS00010">
    <property type="entry name" value="ASX_HYDROXYL"/>
    <property type="match status" value="1"/>
</dbReference>
<dbReference type="InterPro" id="IPR049883">
    <property type="entry name" value="NOTCH1_EGF-like"/>
</dbReference>
<proteinExistence type="inferred from homology"/>
<evidence type="ECO:0000256" key="7">
    <source>
        <dbReference type="ARBA" id="ARBA00023235"/>
    </source>
</evidence>
<dbReference type="PANTHER" id="PTHR24034:SF89">
    <property type="entry name" value="COMPLEMENT COMPONENT C1Q RECEPTOR"/>
    <property type="match status" value="1"/>
</dbReference>
<keyword evidence="7" id="KW-0413">Isomerase</keyword>
<dbReference type="PANTHER" id="PTHR24034">
    <property type="entry name" value="EGF-LIKE DOMAIN-CONTAINING PROTEIN"/>
    <property type="match status" value="1"/>
</dbReference>
<evidence type="ECO:0000256" key="8">
    <source>
        <dbReference type="ARBA" id="ARBA00023284"/>
    </source>
</evidence>
<dbReference type="Proteomes" id="UP001159405">
    <property type="component" value="Unassembled WGS sequence"/>
</dbReference>
<dbReference type="PROSITE" id="PS50026">
    <property type="entry name" value="EGF_3"/>
    <property type="match status" value="2"/>
</dbReference>
<feature type="domain" description="EGF-like" evidence="14">
    <location>
        <begin position="362"/>
        <end position="403"/>
    </location>
</feature>
<keyword evidence="12" id="KW-0812">Transmembrane</keyword>
<evidence type="ECO:0000313" key="15">
    <source>
        <dbReference type="EMBL" id="CAH3117918.1"/>
    </source>
</evidence>
<dbReference type="InterPro" id="IPR002049">
    <property type="entry name" value="LE_dom"/>
</dbReference>
<evidence type="ECO:0000256" key="2">
    <source>
        <dbReference type="ARBA" id="ARBA00005897"/>
    </source>
</evidence>
<keyword evidence="6 11" id="KW-1015">Disulfide bond</keyword>
<accession>A0ABN8NUS7</accession>
<evidence type="ECO:0000313" key="16">
    <source>
        <dbReference type="Proteomes" id="UP001159405"/>
    </source>
</evidence>
<evidence type="ECO:0000256" key="4">
    <source>
        <dbReference type="ARBA" id="ARBA00022536"/>
    </source>
</evidence>
<organism evidence="15 16">
    <name type="scientific">Porites lobata</name>
    <dbReference type="NCBI Taxonomy" id="104759"/>
    <lineage>
        <taxon>Eukaryota</taxon>
        <taxon>Metazoa</taxon>
        <taxon>Cnidaria</taxon>
        <taxon>Anthozoa</taxon>
        <taxon>Hexacorallia</taxon>
        <taxon>Scleractinia</taxon>
        <taxon>Fungiina</taxon>
        <taxon>Poritidae</taxon>
        <taxon>Porites</taxon>
    </lineage>
</organism>
<dbReference type="InterPro" id="IPR000152">
    <property type="entry name" value="EGF-type_Asp/Asn_hydroxyl_site"/>
</dbReference>
<name>A0ABN8NUS7_9CNID</name>
<keyword evidence="5" id="KW-0677">Repeat</keyword>
<keyword evidence="4 11" id="KW-0245">EGF-like domain</keyword>
<dbReference type="EC" id="5.3.4.1" evidence="3"/>
<dbReference type="SUPFAM" id="SSF57196">
    <property type="entry name" value="EGF/Laminin"/>
    <property type="match status" value="1"/>
</dbReference>
<feature type="disulfide bond" evidence="11">
    <location>
        <begin position="177"/>
        <end position="186"/>
    </location>
</feature>
<feature type="signal peptide" evidence="13">
    <location>
        <begin position="1"/>
        <end position="26"/>
    </location>
</feature>
<comment type="caution">
    <text evidence="15">The sequence shown here is derived from an EMBL/GenBank/DDBJ whole genome shotgun (WGS) entry which is preliminary data.</text>
</comment>
<keyword evidence="13" id="KW-0732">Signal</keyword>
<dbReference type="SMART" id="SM00261">
    <property type="entry name" value="FU"/>
    <property type="match status" value="3"/>
</dbReference>
<dbReference type="PROSITE" id="PS01248">
    <property type="entry name" value="EGF_LAM_1"/>
    <property type="match status" value="1"/>
</dbReference>
<dbReference type="InterPro" id="IPR006212">
    <property type="entry name" value="Furin_repeat"/>
</dbReference>
<dbReference type="CDD" id="cd00064">
    <property type="entry name" value="FU"/>
    <property type="match status" value="1"/>
</dbReference>
<comment type="catalytic activity">
    <reaction evidence="1">
        <text>Catalyzes the rearrangement of -S-S- bonds in proteins.</text>
        <dbReference type="EC" id="5.3.4.1"/>
    </reaction>
</comment>
<evidence type="ECO:0000256" key="13">
    <source>
        <dbReference type="SAM" id="SignalP"/>
    </source>
</evidence>
<sequence length="480" mass="52923">MKISLNMSKKFLVHILLVVNILVCSGLRSAAREKKAKCPTCSDIVEAFKKGKDKTEKSNFGGGNTAWEERALGSWAQSETRLVEVMEGLCDDSASECHAMVEEQEETLEEWWFKHQFKDENIDMKKWFCIDTLEVCCPEGTYGPDCTECAGGKDSPCNSHGKCEGDGTREGSGKCSCDSGYEGELCDECADLFFEEAGEDSKPKCTACHESCAESCSGSSPKDCEKCKEGWDMTEDEGCKDKNECEEEDKCTEGKYCINNPGSYRCEECHESCEGNCTAEGPKGCIECAKGYTKTDDEGCKDVDECSENSTICENGKFCDNTPGSFACRVCHSACETCIGEGASGCTKCSSGYKMADNECKDVDECSAEEHDCNKDSQKCRNMPGSFTCDCKKGFKRDGDQCVKNGKKGKKKTKKTKTEEQQIEEDLAKGNYYTDLHMKLGSILYAVFFACVVTAVMKRSWTAIVVLTLVYACILWSLRS</sequence>
<dbReference type="SMART" id="SM00181">
    <property type="entry name" value="EGF"/>
    <property type="match status" value="4"/>
</dbReference>
<keyword evidence="12" id="KW-1133">Transmembrane helix</keyword>
<dbReference type="Gene3D" id="2.10.220.10">
    <property type="entry name" value="Hormone Receptor, Insulin-like Growth Factor Receptor 1, Chain A, domain 2"/>
    <property type="match status" value="1"/>
</dbReference>
<dbReference type="Gene3D" id="2.10.25.10">
    <property type="entry name" value="Laminin"/>
    <property type="match status" value="1"/>
</dbReference>
<dbReference type="SUPFAM" id="SSF57184">
    <property type="entry name" value="Growth factor receptor domain"/>
    <property type="match status" value="1"/>
</dbReference>
<evidence type="ECO:0000256" key="1">
    <source>
        <dbReference type="ARBA" id="ARBA00001182"/>
    </source>
</evidence>
<keyword evidence="8" id="KW-0676">Redox-active center</keyword>
<feature type="chain" id="PRO_5047438793" description="protein disulfide-isomerase" evidence="13">
    <location>
        <begin position="27"/>
        <end position="480"/>
    </location>
</feature>
<keyword evidence="16" id="KW-1185">Reference proteome</keyword>
<dbReference type="InterPro" id="IPR009030">
    <property type="entry name" value="Growth_fac_rcpt_cys_sf"/>
</dbReference>
<feature type="domain" description="EGF-like" evidence="14">
    <location>
        <begin position="145"/>
        <end position="187"/>
    </location>
</feature>
<dbReference type="PROSITE" id="PS01186">
    <property type="entry name" value="EGF_2"/>
    <property type="match status" value="1"/>
</dbReference>
<evidence type="ECO:0000259" key="14">
    <source>
        <dbReference type="PROSITE" id="PS50026"/>
    </source>
</evidence>
<dbReference type="Pfam" id="PF07645">
    <property type="entry name" value="EGF_CA"/>
    <property type="match status" value="2"/>
</dbReference>
<dbReference type="PROSITE" id="PS01187">
    <property type="entry name" value="EGF_CA"/>
    <property type="match status" value="2"/>
</dbReference>
<reference evidence="15 16" key="1">
    <citation type="submission" date="2022-05" db="EMBL/GenBank/DDBJ databases">
        <authorList>
            <consortium name="Genoscope - CEA"/>
            <person name="William W."/>
        </authorList>
    </citation>
    <scope>NUCLEOTIDE SEQUENCE [LARGE SCALE GENOMIC DNA]</scope>
</reference>
<evidence type="ECO:0000256" key="6">
    <source>
        <dbReference type="ARBA" id="ARBA00023157"/>
    </source>
</evidence>
<comment type="function">
    <text evidence="9">Protein disulfide isomerase. Promotes the localization of acetylcholine receptors (AChRs) to the plasma membrane.</text>
</comment>
<dbReference type="InterPro" id="IPR000742">
    <property type="entry name" value="EGF"/>
</dbReference>
<evidence type="ECO:0000256" key="12">
    <source>
        <dbReference type="SAM" id="Phobius"/>
    </source>
</evidence>
<evidence type="ECO:0000256" key="11">
    <source>
        <dbReference type="PROSITE-ProRule" id="PRU00076"/>
    </source>
</evidence>
<dbReference type="SMART" id="SM00179">
    <property type="entry name" value="EGF_CA"/>
    <property type="match status" value="3"/>
</dbReference>
<dbReference type="InterPro" id="IPR050751">
    <property type="entry name" value="ECM_structural_protein"/>
</dbReference>
<feature type="transmembrane region" description="Helical" evidence="12">
    <location>
        <begin position="461"/>
        <end position="478"/>
    </location>
</feature>
<dbReference type="PROSITE" id="PS00022">
    <property type="entry name" value="EGF_1"/>
    <property type="match status" value="1"/>
</dbReference>
<dbReference type="EMBL" id="CALNXK010000031">
    <property type="protein sequence ID" value="CAH3117918.1"/>
    <property type="molecule type" value="Genomic_DNA"/>
</dbReference>
<gene>
    <name evidence="15" type="ORF">PLOB_00026160</name>
</gene>
<comment type="caution">
    <text evidence="11">Lacks conserved residue(s) required for the propagation of feature annotation.</text>
</comment>
<feature type="transmembrane region" description="Helical" evidence="12">
    <location>
        <begin position="436"/>
        <end position="456"/>
    </location>
</feature>
<evidence type="ECO:0000256" key="5">
    <source>
        <dbReference type="ARBA" id="ARBA00022737"/>
    </source>
</evidence>
<evidence type="ECO:0000256" key="10">
    <source>
        <dbReference type="ARBA" id="ARBA00049822"/>
    </source>
</evidence>
<comment type="similarity">
    <text evidence="2">Belongs to the CRELD family.</text>
</comment>
<dbReference type="InterPro" id="IPR018097">
    <property type="entry name" value="EGF_Ca-bd_CS"/>
</dbReference>
<evidence type="ECO:0000256" key="3">
    <source>
        <dbReference type="ARBA" id="ARBA00012723"/>
    </source>
</evidence>